<dbReference type="AlphaFoldDB" id="A0A8K0JQC4"/>
<feature type="compositionally biased region" description="Polar residues" evidence="2">
    <location>
        <begin position="232"/>
        <end position="249"/>
    </location>
</feature>
<feature type="region of interest" description="Disordered" evidence="2">
    <location>
        <begin position="43"/>
        <end position="75"/>
    </location>
</feature>
<dbReference type="Proteomes" id="UP000812966">
    <property type="component" value="Unassembled WGS sequence"/>
</dbReference>
<organism evidence="3 4">
    <name type="scientific">Filobasidium floriforme</name>
    <dbReference type="NCBI Taxonomy" id="5210"/>
    <lineage>
        <taxon>Eukaryota</taxon>
        <taxon>Fungi</taxon>
        <taxon>Dikarya</taxon>
        <taxon>Basidiomycota</taxon>
        <taxon>Agaricomycotina</taxon>
        <taxon>Tremellomycetes</taxon>
        <taxon>Filobasidiales</taxon>
        <taxon>Filobasidiaceae</taxon>
        <taxon>Filobasidium</taxon>
    </lineage>
</organism>
<evidence type="ECO:0008006" key="5">
    <source>
        <dbReference type="Google" id="ProtNLM"/>
    </source>
</evidence>
<keyword evidence="1" id="KW-0694">RNA-binding</keyword>
<feature type="compositionally biased region" description="Polar residues" evidence="2">
    <location>
        <begin position="393"/>
        <end position="419"/>
    </location>
</feature>
<gene>
    <name evidence="3" type="ORF">FFLO_01259</name>
</gene>
<protein>
    <recommendedName>
        <fullName evidence="5">RRM domain-containing protein</fullName>
    </recommendedName>
</protein>
<feature type="region of interest" description="Disordered" evidence="2">
    <location>
        <begin position="343"/>
        <end position="419"/>
    </location>
</feature>
<dbReference type="GO" id="GO:0003723">
    <property type="term" value="F:RNA binding"/>
    <property type="evidence" value="ECO:0007669"/>
    <property type="project" value="UniProtKB-KW"/>
</dbReference>
<accession>A0A8K0JQC4</accession>
<feature type="compositionally biased region" description="Polar residues" evidence="2">
    <location>
        <begin position="257"/>
        <end position="284"/>
    </location>
</feature>
<reference evidence="3" key="1">
    <citation type="submission" date="2020-04" db="EMBL/GenBank/DDBJ databases">
        <title>Analysis of mating type loci in Filobasidium floriforme.</title>
        <authorList>
            <person name="Nowrousian M."/>
        </authorList>
    </citation>
    <scope>NUCLEOTIDE SEQUENCE</scope>
    <source>
        <strain evidence="3">CBS 6242</strain>
    </source>
</reference>
<dbReference type="EMBL" id="JABELV010000017">
    <property type="protein sequence ID" value="KAG7567000.1"/>
    <property type="molecule type" value="Genomic_DNA"/>
</dbReference>
<comment type="caution">
    <text evidence="3">The sequence shown here is derived from an EMBL/GenBank/DDBJ whole genome shotgun (WGS) entry which is preliminary data.</text>
</comment>
<keyword evidence="4" id="KW-1185">Reference proteome</keyword>
<dbReference type="Gene3D" id="3.30.70.330">
    <property type="match status" value="2"/>
</dbReference>
<dbReference type="PANTHER" id="PTHR10501">
    <property type="entry name" value="U1 SMALL NUCLEAR RIBONUCLEOPROTEIN A/U2 SMALL NUCLEAR RIBONUCLEOPROTEIN B"/>
    <property type="match status" value="1"/>
</dbReference>
<evidence type="ECO:0000256" key="1">
    <source>
        <dbReference type="ARBA" id="ARBA00022884"/>
    </source>
</evidence>
<evidence type="ECO:0000256" key="2">
    <source>
        <dbReference type="SAM" id="MobiDB-lite"/>
    </source>
</evidence>
<feature type="region of interest" description="Disordered" evidence="2">
    <location>
        <begin position="442"/>
        <end position="509"/>
    </location>
</feature>
<feature type="compositionally biased region" description="Low complexity" evidence="2">
    <location>
        <begin position="366"/>
        <end position="392"/>
    </location>
</feature>
<dbReference type="InterPro" id="IPR012677">
    <property type="entry name" value="Nucleotide-bd_a/b_plait_sf"/>
</dbReference>
<name>A0A8K0JQC4_9TREE</name>
<evidence type="ECO:0000313" key="3">
    <source>
        <dbReference type="EMBL" id="KAG7567000.1"/>
    </source>
</evidence>
<evidence type="ECO:0000313" key="4">
    <source>
        <dbReference type="Proteomes" id="UP000812966"/>
    </source>
</evidence>
<sequence length="591" mass="62529">MGKKPVEREEISTIFMVGFPDDISEREFSNIFTFAHGFEAASLKFPNAPSNSSPSKRDGDDAKDDDESMIGGAGGDPVRALSAAAAAALGLGLGQNSTASSSTTSLVGMLNSVNRGPPRRQVIGFARFRTRADALVARDTLQGRKIDVFSSATLKVEMAKKNLHSRRGFGSGPLSLSGVPESEVMDVLMRSGKLPGLLAGMGMGGFVLSRERSHGSQGQGRQAESVHDLRSGASTPSGRRMSMSDSFATLTMGGPNAQPNVSGMVPQTSTHPMPSLGQATQETTDFAPRSSFSGGMDQSAPVFSPRYASMELEQTPMNNKTQKHRRNDSLRSVFSADWSNPLKLSQVPEHPFPSSAFGERRSDEQLSAQLGSSLTGSAASGAALSGSSPASGVQSDRQASMLSSSDPTSPGPGFTSQMAFSAPTDSKALLALAEDEDEDWNVGGVGMEALGSFDGESRNNSPAPHRNDKSVTSPTTGFEELNHTTPGATRREDQSFVPRSLTGLNGRRSIPGMIGPRSLSDFGGVASLNIADQNPPINTLYVGNLPSHLAVTQSANYLEECLRNLFTRASGFKRMSFRQKVNGPMCFVEVS</sequence>
<proteinExistence type="predicted"/>
<feature type="region of interest" description="Disordered" evidence="2">
    <location>
        <begin position="210"/>
        <end position="302"/>
    </location>
</feature>